<feature type="region of interest" description="Disordered" evidence="1">
    <location>
        <begin position="317"/>
        <end position="362"/>
    </location>
</feature>
<feature type="domain" description="Phostensin/Taperin PP1-binding" evidence="2">
    <location>
        <begin position="207"/>
        <end position="323"/>
    </location>
</feature>
<dbReference type="AlphaFoldDB" id="A0A851PTN7"/>
<feature type="non-terminal residue" evidence="3">
    <location>
        <position position="434"/>
    </location>
</feature>
<dbReference type="InterPro" id="IPR025907">
    <property type="entry name" value="Phostensin/Taperin_PP1-bd_dom"/>
</dbReference>
<accession>A0A851PTN7</accession>
<name>A0A851PTN7_ANHAN</name>
<dbReference type="PANTHER" id="PTHR21685:SF1">
    <property type="entry name" value="TAPERIN"/>
    <property type="match status" value="1"/>
</dbReference>
<feature type="region of interest" description="Disordered" evidence="1">
    <location>
        <begin position="1"/>
        <end position="74"/>
    </location>
</feature>
<feature type="compositionally biased region" description="Basic and acidic residues" evidence="1">
    <location>
        <begin position="332"/>
        <end position="341"/>
    </location>
</feature>
<feature type="non-terminal residue" evidence="3">
    <location>
        <position position="1"/>
    </location>
</feature>
<dbReference type="OrthoDB" id="9945184at2759"/>
<evidence type="ECO:0000313" key="4">
    <source>
        <dbReference type="Proteomes" id="UP000657035"/>
    </source>
</evidence>
<reference evidence="3" key="1">
    <citation type="submission" date="2019-09" db="EMBL/GenBank/DDBJ databases">
        <title>Bird 10,000 Genomes (B10K) Project - Family phase.</title>
        <authorList>
            <person name="Zhang G."/>
        </authorList>
    </citation>
    <scope>NUCLEOTIDE SEQUENCE</scope>
    <source>
        <strain evidence="3">B10K-CU-031-38</strain>
    </source>
</reference>
<dbReference type="Pfam" id="PF13914">
    <property type="entry name" value="Phostensin"/>
    <property type="match status" value="1"/>
</dbReference>
<proteinExistence type="predicted"/>
<dbReference type="PANTHER" id="PTHR21685">
    <property type="entry name" value="TON-B BOX DOMAIN"/>
    <property type="match status" value="1"/>
</dbReference>
<feature type="compositionally biased region" description="Polar residues" evidence="1">
    <location>
        <begin position="207"/>
        <end position="217"/>
    </location>
</feature>
<organism evidence="3 4">
    <name type="scientific">Anhinga anhinga</name>
    <name type="common">Anhinga</name>
    <name type="synonym">Plotus anhinga</name>
    <dbReference type="NCBI Taxonomy" id="56067"/>
    <lineage>
        <taxon>Eukaryota</taxon>
        <taxon>Metazoa</taxon>
        <taxon>Chordata</taxon>
        <taxon>Craniata</taxon>
        <taxon>Vertebrata</taxon>
        <taxon>Euteleostomi</taxon>
        <taxon>Archelosauria</taxon>
        <taxon>Archosauria</taxon>
        <taxon>Dinosauria</taxon>
        <taxon>Saurischia</taxon>
        <taxon>Theropoda</taxon>
        <taxon>Coelurosauria</taxon>
        <taxon>Aves</taxon>
        <taxon>Neognathae</taxon>
        <taxon>Neoaves</taxon>
        <taxon>Aequornithes</taxon>
        <taxon>Suliformes</taxon>
        <taxon>Anhingidae</taxon>
        <taxon>Anhinga</taxon>
    </lineage>
</organism>
<evidence type="ECO:0000256" key="1">
    <source>
        <dbReference type="SAM" id="MobiDB-lite"/>
    </source>
</evidence>
<evidence type="ECO:0000313" key="3">
    <source>
        <dbReference type="EMBL" id="NXC69266.1"/>
    </source>
</evidence>
<comment type="caution">
    <text evidence="3">The sequence shown here is derived from an EMBL/GenBank/DDBJ whole genome shotgun (WGS) entry which is preliminary data.</text>
</comment>
<evidence type="ECO:0000259" key="2">
    <source>
        <dbReference type="Pfam" id="PF13914"/>
    </source>
</evidence>
<dbReference type="GO" id="GO:0019902">
    <property type="term" value="F:phosphatase binding"/>
    <property type="evidence" value="ECO:0007669"/>
    <property type="project" value="InterPro"/>
</dbReference>
<keyword evidence="4" id="KW-1185">Reference proteome</keyword>
<dbReference type="Proteomes" id="UP000657035">
    <property type="component" value="Unassembled WGS sequence"/>
</dbReference>
<gene>
    <name evidence="3" type="primary">Tprn</name>
    <name evidence="3" type="ORF">ANHANH_R11656</name>
</gene>
<feature type="region of interest" description="Disordered" evidence="1">
    <location>
        <begin position="99"/>
        <end position="172"/>
    </location>
</feature>
<feature type="compositionally biased region" description="Polar residues" evidence="1">
    <location>
        <begin position="349"/>
        <end position="362"/>
    </location>
</feature>
<dbReference type="EMBL" id="WBMU01000942">
    <property type="protein sequence ID" value="NXC69266.1"/>
    <property type="molecule type" value="Genomic_DNA"/>
</dbReference>
<protein>
    <submittedName>
        <fullName evidence="3">TPRN protein</fullName>
    </submittedName>
</protein>
<sequence length="434" mass="46419">LPKGPPVPSTSVPHARANARRPKPEEAEAAVSPPPSASLAPSATGSTQPLSASAPRAGGSFEIHPAPKPDLAAIPAHDLQAQALAKLRLNSRNSFLFVPRRESGPALPPAQSTRPGPPSSSDEKTLKEPPGASAPEQEEPVASPPAPLDPLVPVTYIDDIVEPDSGELSPSASLAARTGNLVDQLGGAGPDLEMEFSSVPLYRPHSAPNQRGGSTFTVVPKRKPVVSGLQTLPDASGRPQREEDEEEESKGKGKALENTEGPQAGMSHKKRYPMVNEIEVIGGYLSLERSCMSKSGSRRKKMKISFNETSLQTMFEYPSESSLAEEEEEEEGHASETEDKSCTFYIPRPNSTLHPNTPNSGERGTVFVLPADLSSYTPKHSVKFSEWQEQKYEEIPAAEGPLPKEADSHGNQVMLTPAEKSGLSDFSSEPALYF</sequence>
<feature type="region of interest" description="Disordered" evidence="1">
    <location>
        <begin position="394"/>
        <end position="434"/>
    </location>
</feature>
<dbReference type="InterPro" id="IPR026671">
    <property type="entry name" value="PPP1R18/Tprn"/>
</dbReference>
<feature type="region of interest" description="Disordered" evidence="1">
    <location>
        <begin position="202"/>
        <end position="269"/>
    </location>
</feature>